<gene>
    <name evidence="1" type="ORF">PN838_02930</name>
</gene>
<comment type="caution">
    <text evidence="1">The sequence shown here is derived from an EMBL/GenBank/DDBJ whole genome shotgun (WGS) entry which is preliminary data.</text>
</comment>
<evidence type="ECO:0000313" key="1">
    <source>
        <dbReference type="EMBL" id="MDC2887970.1"/>
    </source>
</evidence>
<reference evidence="1 2" key="1">
    <citation type="submission" date="2023-01" db="EMBL/GenBank/DDBJ databases">
        <title>Psychrosphaera sp. nov., isolated from marine algae.</title>
        <authorList>
            <person name="Bayburt H."/>
            <person name="Choi B.J."/>
            <person name="Kim J.M."/>
            <person name="Choi D.G."/>
            <person name="Jeon C.O."/>
        </authorList>
    </citation>
    <scope>NUCLEOTIDE SEQUENCE [LARGE SCALE GENOMIC DNA]</scope>
    <source>
        <strain evidence="1 2">G1-22</strain>
    </source>
</reference>
<dbReference type="EMBL" id="JAQOMS010000002">
    <property type="protein sequence ID" value="MDC2887970.1"/>
    <property type="molecule type" value="Genomic_DNA"/>
</dbReference>
<proteinExistence type="predicted"/>
<dbReference type="InterPro" id="IPR008554">
    <property type="entry name" value="Glutaredoxin-like"/>
</dbReference>
<accession>A0ABT5F8V4</accession>
<dbReference type="RefSeq" id="WP_215963038.1">
    <property type="nucleotide sequence ID" value="NZ_JAQOMS010000002.1"/>
</dbReference>
<keyword evidence="2" id="KW-1185">Reference proteome</keyword>
<organism evidence="1 2">
    <name type="scientific">Psychrosphaera algicola</name>
    <dbReference type="NCBI Taxonomy" id="3023714"/>
    <lineage>
        <taxon>Bacteria</taxon>
        <taxon>Pseudomonadati</taxon>
        <taxon>Pseudomonadota</taxon>
        <taxon>Gammaproteobacteria</taxon>
        <taxon>Alteromonadales</taxon>
        <taxon>Pseudoalteromonadaceae</taxon>
        <taxon>Psychrosphaera</taxon>
    </lineage>
</organism>
<evidence type="ECO:0000313" key="2">
    <source>
        <dbReference type="Proteomes" id="UP001528411"/>
    </source>
</evidence>
<dbReference type="Proteomes" id="UP001528411">
    <property type="component" value="Unassembled WGS sequence"/>
</dbReference>
<sequence length="86" mass="10067">MDKQPRIFFLLGTDGCHLCEVAETLLMQNNIEFQKIDIIEDEQLVSLYGDHIPVFIAENAEQALFWPFEQTQLKQYLIHYGIDSSY</sequence>
<name>A0ABT5F8V4_9GAMM</name>
<protein>
    <submittedName>
        <fullName evidence="1">Glutaredoxin family protein</fullName>
    </submittedName>
</protein>
<dbReference type="Pfam" id="PF05768">
    <property type="entry name" value="Glrx-like"/>
    <property type="match status" value="1"/>
</dbReference>